<dbReference type="GO" id="GO:0047498">
    <property type="term" value="F:calcium-dependent phospholipase A2 activity"/>
    <property type="evidence" value="ECO:0007669"/>
    <property type="project" value="TreeGrafter"/>
</dbReference>
<dbReference type="InterPro" id="IPR016090">
    <property type="entry name" value="PLA2-like_dom"/>
</dbReference>
<accession>A0AAV6ZIW5</accession>
<comment type="cofactor">
    <cofactor evidence="5">
        <name>Ca(2+)</name>
        <dbReference type="ChEBI" id="CHEBI:29108"/>
    </cofactor>
    <text evidence="5">Binds 1 Ca(2+) ion per subunit.</text>
</comment>
<evidence type="ECO:0000313" key="11">
    <source>
        <dbReference type="Proteomes" id="UP000824782"/>
    </source>
</evidence>
<dbReference type="Proteomes" id="UP000824782">
    <property type="component" value="Unassembled WGS sequence"/>
</dbReference>
<proteinExistence type="inferred from homology"/>
<keyword evidence="3 6" id="KW-1015">Disulfide bond</keyword>
<dbReference type="Pfam" id="PF00068">
    <property type="entry name" value="Phospholip_A2_1"/>
    <property type="match status" value="1"/>
</dbReference>
<dbReference type="PANTHER" id="PTHR11716:SF101">
    <property type="entry name" value="BASIC PHOSPHOLIPASE A2 PA-11-LIKE"/>
    <property type="match status" value="1"/>
</dbReference>
<dbReference type="InterPro" id="IPR001211">
    <property type="entry name" value="PLA2"/>
</dbReference>
<evidence type="ECO:0000313" key="10">
    <source>
        <dbReference type="EMBL" id="KAG8549304.1"/>
    </source>
</evidence>
<dbReference type="CDD" id="cd00125">
    <property type="entry name" value="PLA2c"/>
    <property type="match status" value="1"/>
</dbReference>
<dbReference type="PANTHER" id="PTHR11716">
    <property type="entry name" value="PHOSPHOLIPASE A2 FAMILY MEMBER"/>
    <property type="match status" value="1"/>
</dbReference>
<feature type="signal peptide" evidence="8">
    <location>
        <begin position="1"/>
        <end position="21"/>
    </location>
</feature>
<dbReference type="Gene3D" id="1.20.90.10">
    <property type="entry name" value="Phospholipase A2 domain"/>
    <property type="match status" value="1"/>
</dbReference>
<sequence>MASSLLTLLGTCLVMVIGAQAAILKFGDMISYMTERSPISFLVYGCHCGLGGKGFPVDDIDWCCHAHDCCYDTLERLGCSPKMQNYHFVRIFGTVICDDKDLNGCARKTCECDRTASFCFYKFNSTFSGSKRFNVFRINCRGSKPPCQS</sequence>
<keyword evidence="8" id="KW-0443">Lipid metabolism</keyword>
<evidence type="ECO:0000256" key="5">
    <source>
        <dbReference type="PIRSR" id="PIRSR601211-2"/>
    </source>
</evidence>
<feature type="disulfide bond" evidence="6">
    <location>
        <begin position="79"/>
        <end position="105"/>
    </location>
</feature>
<dbReference type="InterPro" id="IPR036444">
    <property type="entry name" value="PLipase_A2_dom_sf"/>
</dbReference>
<gene>
    <name evidence="10" type="ORF">GDO81_021689</name>
</gene>
<dbReference type="GO" id="GO:0005543">
    <property type="term" value="F:phospholipid binding"/>
    <property type="evidence" value="ECO:0007669"/>
    <property type="project" value="TreeGrafter"/>
</dbReference>
<comment type="caution">
    <text evidence="10">The sequence shown here is derived from an EMBL/GenBank/DDBJ whole genome shotgun (WGS) entry which is preliminary data.</text>
</comment>
<keyword evidence="5" id="KW-0479">Metal-binding</keyword>
<dbReference type="PROSITE" id="PS00118">
    <property type="entry name" value="PA2_HIS"/>
    <property type="match status" value="1"/>
</dbReference>
<dbReference type="GO" id="GO:0005509">
    <property type="term" value="F:calcium ion binding"/>
    <property type="evidence" value="ECO:0007669"/>
    <property type="project" value="InterPro"/>
</dbReference>
<feature type="disulfide bond" evidence="6">
    <location>
        <begin position="69"/>
        <end position="147"/>
    </location>
</feature>
<dbReference type="PRINTS" id="PR00389">
    <property type="entry name" value="PHPHLIPASEA2"/>
</dbReference>
<evidence type="ECO:0000256" key="7">
    <source>
        <dbReference type="RuleBase" id="RU003654"/>
    </source>
</evidence>
<dbReference type="EC" id="3.1.1.4" evidence="8"/>
<evidence type="ECO:0000256" key="1">
    <source>
        <dbReference type="ARBA" id="ARBA00004613"/>
    </source>
</evidence>
<feature type="binding site" evidence="5">
    <location>
        <position position="68"/>
    </location>
    <ligand>
        <name>Ca(2+)</name>
        <dbReference type="ChEBI" id="CHEBI:29108"/>
    </ligand>
</feature>
<feature type="disulfide bond" evidence="6">
    <location>
        <begin position="46"/>
        <end position="140"/>
    </location>
</feature>
<dbReference type="GO" id="GO:0016042">
    <property type="term" value="P:lipid catabolic process"/>
    <property type="evidence" value="ECO:0007669"/>
    <property type="project" value="InterPro"/>
</dbReference>
<evidence type="ECO:0000259" key="9">
    <source>
        <dbReference type="SMART" id="SM00085"/>
    </source>
</evidence>
<keyword evidence="5 8" id="KW-0106">Calcium</keyword>
<keyword evidence="11" id="KW-1185">Reference proteome</keyword>
<feature type="disulfide bond" evidence="6">
    <location>
        <begin position="97"/>
        <end position="110"/>
    </location>
</feature>
<feature type="binding site" evidence="5">
    <location>
        <position position="49"/>
    </location>
    <ligand>
        <name>Ca(2+)</name>
        <dbReference type="ChEBI" id="CHEBI:29108"/>
    </ligand>
</feature>
<evidence type="ECO:0000256" key="8">
    <source>
        <dbReference type="RuleBase" id="RU361236"/>
    </source>
</evidence>
<evidence type="ECO:0000256" key="3">
    <source>
        <dbReference type="ARBA" id="ARBA00023157"/>
    </source>
</evidence>
<protein>
    <recommendedName>
        <fullName evidence="8">Phospholipase A2</fullName>
        <ecNumber evidence="8">3.1.1.4</ecNumber>
    </recommendedName>
</protein>
<keyword evidence="8" id="KW-0378">Hydrolase</keyword>
<feature type="disulfide bond" evidence="6">
    <location>
        <begin position="70"/>
        <end position="112"/>
    </location>
</feature>
<feature type="disulfide bond" evidence="6">
    <location>
        <begin position="48"/>
        <end position="64"/>
    </location>
</feature>
<dbReference type="EMBL" id="WNYA01000202">
    <property type="protein sequence ID" value="KAG8549304.1"/>
    <property type="molecule type" value="Genomic_DNA"/>
</dbReference>
<feature type="chain" id="PRO_5043091894" description="Phospholipase A2" evidence="8">
    <location>
        <begin position="22"/>
        <end position="149"/>
    </location>
</feature>
<keyword evidence="2 8" id="KW-0964">Secreted</keyword>
<dbReference type="SUPFAM" id="SSF48619">
    <property type="entry name" value="Phospholipase A2, PLA2"/>
    <property type="match status" value="1"/>
</dbReference>
<feature type="binding site" evidence="5">
    <location>
        <position position="51"/>
    </location>
    <ligand>
        <name>Ca(2+)</name>
        <dbReference type="ChEBI" id="CHEBI:29108"/>
    </ligand>
</feature>
<dbReference type="GO" id="GO:0005576">
    <property type="term" value="C:extracellular region"/>
    <property type="evidence" value="ECO:0007669"/>
    <property type="project" value="UniProtKB-SubCell"/>
</dbReference>
<comment type="catalytic activity">
    <reaction evidence="8">
        <text>a 1,2-diacyl-sn-glycero-3-phosphocholine + H2O = a 1-acyl-sn-glycero-3-phosphocholine + a fatty acid + H(+)</text>
        <dbReference type="Rhea" id="RHEA:15801"/>
        <dbReference type="ChEBI" id="CHEBI:15377"/>
        <dbReference type="ChEBI" id="CHEBI:15378"/>
        <dbReference type="ChEBI" id="CHEBI:28868"/>
        <dbReference type="ChEBI" id="CHEBI:57643"/>
        <dbReference type="ChEBI" id="CHEBI:58168"/>
        <dbReference type="EC" id="3.1.1.4"/>
    </reaction>
</comment>
<evidence type="ECO:0000256" key="4">
    <source>
        <dbReference type="PIRSR" id="PIRSR601211-1"/>
    </source>
</evidence>
<dbReference type="InterPro" id="IPR033113">
    <property type="entry name" value="PLA2_histidine"/>
</dbReference>
<feature type="active site" evidence="4">
    <location>
        <position position="113"/>
    </location>
</feature>
<keyword evidence="8" id="KW-0732">Signal</keyword>
<feature type="disulfide bond" evidence="6">
    <location>
        <begin position="63"/>
        <end position="119"/>
    </location>
</feature>
<reference evidence="10" key="1">
    <citation type="thesis" date="2020" institute="ProQuest LLC" country="789 East Eisenhower Parkway, Ann Arbor, MI, USA">
        <title>Comparative Genomics and Chromosome Evolution.</title>
        <authorList>
            <person name="Mudd A.B."/>
        </authorList>
    </citation>
    <scope>NUCLEOTIDE SEQUENCE</scope>
    <source>
        <strain evidence="10">237g6f4</strain>
        <tissue evidence="10">Blood</tissue>
    </source>
</reference>
<comment type="subcellular location">
    <subcellularLocation>
        <location evidence="1 8">Secreted</location>
    </subcellularLocation>
</comment>
<evidence type="ECO:0000256" key="6">
    <source>
        <dbReference type="PIRSR" id="PIRSR601211-3"/>
    </source>
</evidence>
<name>A0AAV6ZIW5_ENGPU</name>
<comment type="similarity">
    <text evidence="7">Belongs to the phospholipase A2 family.</text>
</comment>
<dbReference type="AlphaFoldDB" id="A0AAV6ZIW5"/>
<dbReference type="GO" id="GO:0050482">
    <property type="term" value="P:arachidonate secretion"/>
    <property type="evidence" value="ECO:0007669"/>
    <property type="project" value="InterPro"/>
</dbReference>
<organism evidence="10 11">
    <name type="scientific">Engystomops pustulosus</name>
    <name type="common">Tungara frog</name>
    <name type="synonym">Physalaemus pustulosus</name>
    <dbReference type="NCBI Taxonomy" id="76066"/>
    <lineage>
        <taxon>Eukaryota</taxon>
        <taxon>Metazoa</taxon>
        <taxon>Chordata</taxon>
        <taxon>Craniata</taxon>
        <taxon>Vertebrata</taxon>
        <taxon>Euteleostomi</taxon>
        <taxon>Amphibia</taxon>
        <taxon>Batrachia</taxon>
        <taxon>Anura</taxon>
        <taxon>Neobatrachia</taxon>
        <taxon>Hyloidea</taxon>
        <taxon>Leptodactylidae</taxon>
        <taxon>Leiuperinae</taxon>
        <taxon>Engystomops</taxon>
    </lineage>
</organism>
<dbReference type="SMART" id="SM00085">
    <property type="entry name" value="PA2c"/>
    <property type="match status" value="1"/>
</dbReference>
<dbReference type="FunFam" id="1.20.90.10:FF:000001">
    <property type="entry name" value="Basic phospholipase A2 homolog"/>
    <property type="match status" value="1"/>
</dbReference>
<dbReference type="GO" id="GO:0006644">
    <property type="term" value="P:phospholipid metabolic process"/>
    <property type="evidence" value="ECO:0007669"/>
    <property type="project" value="InterPro"/>
</dbReference>
<evidence type="ECO:0000256" key="2">
    <source>
        <dbReference type="ARBA" id="ARBA00022525"/>
    </source>
</evidence>
<feature type="active site" evidence="4">
    <location>
        <position position="67"/>
    </location>
</feature>
<feature type="domain" description="Phospholipase A2-like central" evidence="9">
    <location>
        <begin position="22"/>
        <end position="141"/>
    </location>
</feature>